<dbReference type="SUPFAM" id="SSF56655">
    <property type="entry name" value="Carbohydrate phosphatase"/>
    <property type="match status" value="1"/>
</dbReference>
<dbReference type="PIRSF" id="PIRSF500210">
    <property type="entry name" value="FBPtase"/>
    <property type="match status" value="1"/>
</dbReference>
<dbReference type="InterPro" id="IPR028343">
    <property type="entry name" value="FBPtase"/>
</dbReference>
<evidence type="ECO:0000256" key="6">
    <source>
        <dbReference type="ARBA" id="ARBA00022723"/>
    </source>
</evidence>
<comment type="cofactor">
    <cofactor evidence="2">
        <name>Mg(2+)</name>
        <dbReference type="ChEBI" id="CHEBI:18420"/>
    </cofactor>
</comment>
<dbReference type="RefSeq" id="XP_005703487.1">
    <property type="nucleotide sequence ID" value="XM_005703430.1"/>
</dbReference>
<evidence type="ECO:0000256" key="10">
    <source>
        <dbReference type="ARBA" id="ARBA00024331"/>
    </source>
</evidence>
<evidence type="ECO:0000256" key="1">
    <source>
        <dbReference type="ARBA" id="ARBA00001273"/>
    </source>
</evidence>
<keyword evidence="8" id="KW-0460">Magnesium</keyword>
<evidence type="ECO:0000256" key="4">
    <source>
        <dbReference type="ARBA" id="ARBA00011881"/>
    </source>
</evidence>
<keyword evidence="9 12" id="KW-0119">Carbohydrate metabolism</keyword>
<name>M2XAQ5_GALSU</name>
<gene>
    <name evidence="15" type="ORF">Gasu_54210</name>
</gene>
<evidence type="ECO:0000256" key="2">
    <source>
        <dbReference type="ARBA" id="ARBA00001946"/>
    </source>
</evidence>
<dbReference type="PANTHER" id="PTHR11556">
    <property type="entry name" value="FRUCTOSE-1,6-BISPHOSPHATASE-RELATED"/>
    <property type="match status" value="1"/>
</dbReference>
<dbReference type="GO" id="GO:0005829">
    <property type="term" value="C:cytosol"/>
    <property type="evidence" value="ECO:0007669"/>
    <property type="project" value="TreeGrafter"/>
</dbReference>
<feature type="domain" description="Fructose-1-6-bisphosphatase class 1 C-terminal" evidence="14">
    <location>
        <begin position="275"/>
        <end position="405"/>
    </location>
</feature>
<dbReference type="Proteomes" id="UP000030680">
    <property type="component" value="Unassembled WGS sequence"/>
</dbReference>
<evidence type="ECO:0000256" key="12">
    <source>
        <dbReference type="RuleBase" id="RU000508"/>
    </source>
</evidence>
<dbReference type="KEGG" id="gsl:Gasu_54210"/>
<dbReference type="EC" id="3.1.3.11" evidence="5"/>
<dbReference type="Gene3D" id="3.30.540.10">
    <property type="entry name" value="Fructose-1,6-Bisphosphatase, subunit A, domain 1"/>
    <property type="match status" value="1"/>
</dbReference>
<dbReference type="GO" id="GO:0006000">
    <property type="term" value="P:fructose metabolic process"/>
    <property type="evidence" value="ECO:0007669"/>
    <property type="project" value="TreeGrafter"/>
</dbReference>
<dbReference type="PIRSF" id="PIRSF000904">
    <property type="entry name" value="FBPtase_SBPase"/>
    <property type="match status" value="1"/>
</dbReference>
<organism evidence="15 16">
    <name type="scientific">Galdieria sulphuraria</name>
    <name type="common">Red alga</name>
    <dbReference type="NCBI Taxonomy" id="130081"/>
    <lineage>
        <taxon>Eukaryota</taxon>
        <taxon>Rhodophyta</taxon>
        <taxon>Bangiophyceae</taxon>
        <taxon>Galdieriales</taxon>
        <taxon>Galdieriaceae</taxon>
        <taxon>Galdieria</taxon>
    </lineage>
</organism>
<dbReference type="HAMAP" id="MF_01855">
    <property type="entry name" value="FBPase_class1"/>
    <property type="match status" value="1"/>
</dbReference>
<comment type="pathway">
    <text evidence="10">Carbohydrate biosynthesis.</text>
</comment>
<evidence type="ECO:0000256" key="8">
    <source>
        <dbReference type="ARBA" id="ARBA00022842"/>
    </source>
</evidence>
<evidence type="ECO:0000259" key="13">
    <source>
        <dbReference type="Pfam" id="PF00316"/>
    </source>
</evidence>
<dbReference type="FunFam" id="3.40.190.80:FF:000001">
    <property type="entry name" value="Fructose-1,6-bisphosphatase class 1"/>
    <property type="match status" value="1"/>
</dbReference>
<keyword evidence="7 12" id="KW-0378">Hydrolase</keyword>
<dbReference type="OMA" id="RCMAVGT"/>
<dbReference type="PROSITE" id="PS00124">
    <property type="entry name" value="FBPASE"/>
    <property type="match status" value="1"/>
</dbReference>
<dbReference type="NCBIfam" id="NF006778">
    <property type="entry name" value="PRK09293.1-1"/>
    <property type="match status" value="1"/>
</dbReference>
<reference evidence="16" key="1">
    <citation type="journal article" date="2013" name="Science">
        <title>Gene transfer from bacteria and archaea facilitated evolution of an extremophilic eukaryote.</title>
        <authorList>
            <person name="Schonknecht G."/>
            <person name="Chen W.H."/>
            <person name="Ternes C.M."/>
            <person name="Barbier G.G."/>
            <person name="Shrestha R.P."/>
            <person name="Stanke M."/>
            <person name="Brautigam A."/>
            <person name="Baker B.J."/>
            <person name="Banfield J.F."/>
            <person name="Garavito R.M."/>
            <person name="Carr K."/>
            <person name="Wilkerson C."/>
            <person name="Rensing S.A."/>
            <person name="Gagneul D."/>
            <person name="Dickenson N.E."/>
            <person name="Oesterhelt C."/>
            <person name="Lercher M.J."/>
            <person name="Weber A.P."/>
        </authorList>
    </citation>
    <scope>NUCLEOTIDE SEQUENCE [LARGE SCALE GENOMIC DNA]</scope>
    <source>
        <strain evidence="16">074W</strain>
    </source>
</reference>
<evidence type="ECO:0000256" key="9">
    <source>
        <dbReference type="ARBA" id="ARBA00023277"/>
    </source>
</evidence>
<dbReference type="Gramene" id="EME26967">
    <property type="protein sequence ID" value="EME26967"/>
    <property type="gene ID" value="Gasu_54210"/>
</dbReference>
<evidence type="ECO:0000256" key="7">
    <source>
        <dbReference type="ARBA" id="ARBA00022801"/>
    </source>
</evidence>
<dbReference type="GO" id="GO:0030388">
    <property type="term" value="P:fructose 1,6-bisphosphate metabolic process"/>
    <property type="evidence" value="ECO:0007669"/>
    <property type="project" value="TreeGrafter"/>
</dbReference>
<comment type="similarity">
    <text evidence="3 12">Belongs to the FBPase class 1 family.</text>
</comment>
<evidence type="ECO:0000256" key="11">
    <source>
        <dbReference type="ARBA" id="ARBA00032973"/>
    </source>
</evidence>
<evidence type="ECO:0000256" key="3">
    <source>
        <dbReference type="ARBA" id="ARBA00010941"/>
    </source>
</evidence>
<dbReference type="OrthoDB" id="10256725at2759"/>
<evidence type="ECO:0000313" key="16">
    <source>
        <dbReference type="Proteomes" id="UP000030680"/>
    </source>
</evidence>
<dbReference type="InterPro" id="IPR000146">
    <property type="entry name" value="FBPase_class-1"/>
</dbReference>
<dbReference type="InterPro" id="IPR033391">
    <property type="entry name" value="FBPase_N"/>
</dbReference>
<keyword evidence="16" id="KW-1185">Reference proteome</keyword>
<dbReference type="PANTHER" id="PTHR11556:SF1">
    <property type="entry name" value="FRUCTOSE-BISPHOSPHATASE"/>
    <property type="match status" value="1"/>
</dbReference>
<dbReference type="GO" id="GO:0046872">
    <property type="term" value="F:metal ion binding"/>
    <property type="evidence" value="ECO:0007669"/>
    <property type="project" value="UniProtKB-KW"/>
</dbReference>
<dbReference type="FunFam" id="3.30.540.10:FF:000002">
    <property type="entry name" value="Fructose-1,6-bisphosphatase class 1"/>
    <property type="match status" value="1"/>
</dbReference>
<protein>
    <recommendedName>
        <fullName evidence="5">fructose-bisphosphatase</fullName>
        <ecNumber evidence="5">3.1.3.11</ecNumber>
    </recommendedName>
    <alternativeName>
        <fullName evidence="11">D-fructose-1,6-bisphosphate 1-phosphohydrolase</fullName>
    </alternativeName>
</protein>
<dbReference type="Pfam" id="PF18913">
    <property type="entry name" value="FBPase_C"/>
    <property type="match status" value="1"/>
</dbReference>
<dbReference type="GO" id="GO:0005986">
    <property type="term" value="P:sucrose biosynthetic process"/>
    <property type="evidence" value="ECO:0007669"/>
    <property type="project" value="TreeGrafter"/>
</dbReference>
<sequence>MSSSCWITSFHLVPSHQHTFRNVFNRNRKTRHYSHTPTRTTLMACVASKEDASSNGAGLFLPSQDSPTTLTRFVLENIRSSKAPEDIVDLISSIQFACKKIASLVSRAGITNLTGLFNEGKSINIQGEEQKKLDILSNQVLKNALKYSGKMGVIASEEEDVPVTVDESFSGTYVAVFDPLDGSSNLDAAVATGTIFGIFRQEVSCLIEDMADDIEPSQLNCLANTLQPGSRLLAAGYCMYSSSTMMVLSLGHGTHGFTLDPEVGEFVLTHPYMKIPKRGQIYSFNEANYHQWDPILQEYVEKLKTGNNRSGKCYSLRYIGSLVADVHRTLLYGGVFGYPRDKKNPNGKLRLLYECAPMSYLIEQAGGKATNGAQRILDIIPNTTHERQPLILGSEEDVDELMQVYTKYSSQMQV</sequence>
<dbReference type="Gene3D" id="3.40.190.80">
    <property type="match status" value="1"/>
</dbReference>
<feature type="domain" description="Fructose-1-6-bisphosphatase class I N-terminal" evidence="13">
    <location>
        <begin position="69"/>
        <end position="271"/>
    </location>
</feature>
<dbReference type="PRINTS" id="PR00115">
    <property type="entry name" value="F16BPHPHTASE"/>
</dbReference>
<dbReference type="InterPro" id="IPR020548">
    <property type="entry name" value="Fructose_bisphosphatase_AS"/>
</dbReference>
<dbReference type="GO" id="GO:0006002">
    <property type="term" value="P:fructose 6-phosphate metabolic process"/>
    <property type="evidence" value="ECO:0007669"/>
    <property type="project" value="TreeGrafter"/>
</dbReference>
<accession>M2XAQ5</accession>
<dbReference type="GO" id="GO:0042132">
    <property type="term" value="F:fructose 1,6-bisphosphate 1-phosphatase activity"/>
    <property type="evidence" value="ECO:0007669"/>
    <property type="project" value="UniProtKB-EC"/>
</dbReference>
<dbReference type="InterPro" id="IPR044015">
    <property type="entry name" value="FBPase_C_dom"/>
</dbReference>
<dbReference type="Pfam" id="PF00316">
    <property type="entry name" value="FBPase"/>
    <property type="match status" value="1"/>
</dbReference>
<evidence type="ECO:0000259" key="14">
    <source>
        <dbReference type="Pfam" id="PF18913"/>
    </source>
</evidence>
<comment type="catalytic activity">
    <reaction evidence="1">
        <text>beta-D-fructose 1,6-bisphosphate + H2O = beta-D-fructose 6-phosphate + phosphate</text>
        <dbReference type="Rhea" id="RHEA:11064"/>
        <dbReference type="ChEBI" id="CHEBI:15377"/>
        <dbReference type="ChEBI" id="CHEBI:32966"/>
        <dbReference type="ChEBI" id="CHEBI:43474"/>
        <dbReference type="ChEBI" id="CHEBI:57634"/>
        <dbReference type="EC" id="3.1.3.11"/>
    </reaction>
</comment>
<proteinExistence type="inferred from homology"/>
<dbReference type="GO" id="GO:0006094">
    <property type="term" value="P:gluconeogenesis"/>
    <property type="evidence" value="ECO:0007669"/>
    <property type="project" value="TreeGrafter"/>
</dbReference>
<dbReference type="eggNOG" id="KOG1458">
    <property type="taxonomic scope" value="Eukaryota"/>
</dbReference>
<dbReference type="CDD" id="cd00354">
    <property type="entry name" value="FBPase"/>
    <property type="match status" value="1"/>
</dbReference>
<dbReference type="AlphaFoldDB" id="M2XAQ5"/>
<dbReference type="EMBL" id="KB454539">
    <property type="protein sequence ID" value="EME26967.1"/>
    <property type="molecule type" value="Genomic_DNA"/>
</dbReference>
<evidence type="ECO:0000256" key="5">
    <source>
        <dbReference type="ARBA" id="ARBA00013093"/>
    </source>
</evidence>
<dbReference type="STRING" id="130081.M2XAQ5"/>
<evidence type="ECO:0000313" key="15">
    <source>
        <dbReference type="EMBL" id="EME26967.1"/>
    </source>
</evidence>
<comment type="subunit">
    <text evidence="4">Homotetramer.</text>
</comment>
<keyword evidence="6" id="KW-0479">Metal-binding</keyword>
<dbReference type="GeneID" id="17085911"/>